<evidence type="ECO:0000313" key="2">
    <source>
        <dbReference type="Proteomes" id="UP001055439"/>
    </source>
</evidence>
<keyword evidence="2" id="KW-1185">Reference proteome</keyword>
<protein>
    <submittedName>
        <fullName evidence="1">Polygalacturonase</fullName>
    </submittedName>
</protein>
<dbReference type="AlphaFoldDB" id="A0A9E7KLD6"/>
<dbReference type="OrthoDB" id="187139at2759"/>
<dbReference type="EMBL" id="CP097510">
    <property type="protein sequence ID" value="URE23212.1"/>
    <property type="molecule type" value="Genomic_DNA"/>
</dbReference>
<organism evidence="1 2">
    <name type="scientific">Musa troglodytarum</name>
    <name type="common">fe'i banana</name>
    <dbReference type="NCBI Taxonomy" id="320322"/>
    <lineage>
        <taxon>Eukaryota</taxon>
        <taxon>Viridiplantae</taxon>
        <taxon>Streptophyta</taxon>
        <taxon>Embryophyta</taxon>
        <taxon>Tracheophyta</taxon>
        <taxon>Spermatophyta</taxon>
        <taxon>Magnoliopsida</taxon>
        <taxon>Liliopsida</taxon>
        <taxon>Zingiberales</taxon>
        <taxon>Musaceae</taxon>
        <taxon>Musa</taxon>
    </lineage>
</organism>
<name>A0A9E7KLD6_9LILI</name>
<proteinExistence type="predicted"/>
<reference evidence="1" key="1">
    <citation type="submission" date="2022-05" db="EMBL/GenBank/DDBJ databases">
        <title>The Musa troglodytarum L. genome provides insights into the mechanism of non-climacteric behaviour and enrichment of carotenoids.</title>
        <authorList>
            <person name="Wang J."/>
        </authorList>
    </citation>
    <scope>NUCLEOTIDE SEQUENCE</scope>
    <source>
        <tissue evidence="1">Leaf</tissue>
    </source>
</reference>
<evidence type="ECO:0000313" key="1">
    <source>
        <dbReference type="EMBL" id="URE23212.1"/>
    </source>
</evidence>
<sequence>MLKQASGAALIRVQHVSFYYSRIETEFDTNQNLKGDTLIADSFSLLKAKWKHDQEKRTTQGHAKGFIRDWIIDFVTAG</sequence>
<gene>
    <name evidence="1" type="ORF">MUK42_07386</name>
</gene>
<dbReference type="Proteomes" id="UP001055439">
    <property type="component" value="Chromosome 8"/>
</dbReference>
<accession>A0A9E7KLD6</accession>